<evidence type="ECO:0000313" key="2">
    <source>
        <dbReference type="Proteomes" id="UP000031599"/>
    </source>
</evidence>
<organism evidence="1 2">
    <name type="scientific">Enhygromyxa salina</name>
    <dbReference type="NCBI Taxonomy" id="215803"/>
    <lineage>
        <taxon>Bacteria</taxon>
        <taxon>Pseudomonadati</taxon>
        <taxon>Myxococcota</taxon>
        <taxon>Polyangia</taxon>
        <taxon>Nannocystales</taxon>
        <taxon>Nannocystaceae</taxon>
        <taxon>Enhygromyxa</taxon>
    </lineage>
</organism>
<protein>
    <submittedName>
        <fullName evidence="1">Uncharacterized protein</fullName>
    </submittedName>
</protein>
<proteinExistence type="predicted"/>
<accession>A0A0C2A1N2</accession>
<sequence length="56" mass="6113">MELRLELLSVAARVGRAVVVEVGCDRALRFAKRTLMLGASRLTRARCGAVVARSWA</sequence>
<dbReference type="AlphaFoldDB" id="A0A0C2A1N2"/>
<reference evidence="1 2" key="1">
    <citation type="submission" date="2014-12" db="EMBL/GenBank/DDBJ databases">
        <title>Genome assembly of Enhygromyxa salina DSM 15201.</title>
        <authorList>
            <person name="Sharma G."/>
            <person name="Subramanian S."/>
        </authorList>
    </citation>
    <scope>NUCLEOTIDE SEQUENCE [LARGE SCALE GENOMIC DNA]</scope>
    <source>
        <strain evidence="1 2">DSM 15201</strain>
    </source>
</reference>
<gene>
    <name evidence="1" type="ORF">DB30_03461</name>
</gene>
<dbReference type="EMBL" id="JMCC02000027">
    <property type="protein sequence ID" value="KIG17278.1"/>
    <property type="molecule type" value="Genomic_DNA"/>
</dbReference>
<dbReference type="Proteomes" id="UP000031599">
    <property type="component" value="Unassembled WGS sequence"/>
</dbReference>
<comment type="caution">
    <text evidence="1">The sequence shown here is derived from an EMBL/GenBank/DDBJ whole genome shotgun (WGS) entry which is preliminary data.</text>
</comment>
<name>A0A0C2A1N2_9BACT</name>
<evidence type="ECO:0000313" key="1">
    <source>
        <dbReference type="EMBL" id="KIG17278.1"/>
    </source>
</evidence>